<feature type="compositionally biased region" description="Basic and acidic residues" evidence="5">
    <location>
        <begin position="422"/>
        <end position="437"/>
    </location>
</feature>
<dbReference type="RefSeq" id="WP_141824119.1">
    <property type="nucleotide sequence ID" value="NZ_BAAAQC010000009.1"/>
</dbReference>
<dbReference type="GO" id="GO:0005524">
    <property type="term" value="F:ATP binding"/>
    <property type="evidence" value="ECO:0007669"/>
    <property type="project" value="UniProtKB-KW"/>
</dbReference>
<dbReference type="SMART" id="SM00327">
    <property type="entry name" value="VWA"/>
    <property type="match status" value="1"/>
</dbReference>
<feature type="compositionally biased region" description="Low complexity" evidence="5">
    <location>
        <begin position="439"/>
        <end position="455"/>
    </location>
</feature>
<dbReference type="Pfam" id="PF17863">
    <property type="entry name" value="AAA_lid_2"/>
    <property type="match status" value="1"/>
</dbReference>
<dbReference type="InterPro" id="IPR052989">
    <property type="entry name" value="Mg-chelatase_DI-like"/>
</dbReference>
<reference evidence="7 8" key="1">
    <citation type="submission" date="2019-06" db="EMBL/GenBank/DDBJ databases">
        <title>Sequencing the genomes of 1000 actinobacteria strains.</title>
        <authorList>
            <person name="Klenk H.-P."/>
        </authorList>
    </citation>
    <scope>NUCLEOTIDE SEQUENCE [LARGE SCALE GENOMIC DNA]</scope>
    <source>
        <strain evidence="7 8">DSM 21776</strain>
    </source>
</reference>
<dbReference type="InterPro" id="IPR027417">
    <property type="entry name" value="P-loop_NTPase"/>
</dbReference>
<dbReference type="Pfam" id="PF13519">
    <property type="entry name" value="VWA_2"/>
    <property type="match status" value="1"/>
</dbReference>
<evidence type="ECO:0000256" key="3">
    <source>
        <dbReference type="ARBA" id="ARBA00022840"/>
    </source>
</evidence>
<dbReference type="EMBL" id="VFQF01000003">
    <property type="protein sequence ID" value="TQN44813.1"/>
    <property type="molecule type" value="Genomic_DNA"/>
</dbReference>
<dbReference type="InterPro" id="IPR000523">
    <property type="entry name" value="Mg_chelatse_chII-like_cat_dom"/>
</dbReference>
<dbReference type="AlphaFoldDB" id="A0A543PL61"/>
<accession>A0A543PL61</accession>
<feature type="compositionally biased region" description="Acidic residues" evidence="5">
    <location>
        <begin position="350"/>
        <end position="382"/>
    </location>
</feature>
<evidence type="ECO:0000256" key="2">
    <source>
        <dbReference type="ARBA" id="ARBA00022741"/>
    </source>
</evidence>
<evidence type="ECO:0000259" key="6">
    <source>
        <dbReference type="PROSITE" id="PS50234"/>
    </source>
</evidence>
<evidence type="ECO:0000256" key="4">
    <source>
        <dbReference type="ARBA" id="ARBA00030759"/>
    </source>
</evidence>
<comment type="similarity">
    <text evidence="1">Belongs to the Mg-chelatase subunits D/I family.</text>
</comment>
<keyword evidence="3" id="KW-0067">ATP-binding</keyword>
<evidence type="ECO:0000256" key="1">
    <source>
        <dbReference type="ARBA" id="ARBA00005799"/>
    </source>
</evidence>
<dbReference type="Proteomes" id="UP000320085">
    <property type="component" value="Unassembled WGS sequence"/>
</dbReference>
<proteinExistence type="inferred from homology"/>
<name>A0A543PL61_9MICO</name>
<feature type="region of interest" description="Disordered" evidence="5">
    <location>
        <begin position="502"/>
        <end position="521"/>
    </location>
</feature>
<dbReference type="Gene3D" id="1.10.8.80">
    <property type="entry name" value="Magnesium chelatase subunit I, C-Terminal domain"/>
    <property type="match status" value="1"/>
</dbReference>
<dbReference type="OrthoDB" id="9775079at2"/>
<keyword evidence="2" id="KW-0547">Nucleotide-binding</keyword>
<evidence type="ECO:0000256" key="5">
    <source>
        <dbReference type="SAM" id="MobiDB-lite"/>
    </source>
</evidence>
<comment type="caution">
    <text evidence="7">The sequence shown here is derived from an EMBL/GenBank/DDBJ whole genome shotgun (WGS) entry which is preliminary data.</text>
</comment>
<dbReference type="SMART" id="SM00382">
    <property type="entry name" value="AAA"/>
    <property type="match status" value="1"/>
</dbReference>
<dbReference type="PANTHER" id="PTHR35023:SF1">
    <property type="entry name" value="MG-PROTOPORPHYRIN IX CHELATASE"/>
    <property type="match status" value="1"/>
</dbReference>
<organism evidence="7 8">
    <name type="scientific">Humibacillus xanthopallidus</name>
    <dbReference type="NCBI Taxonomy" id="412689"/>
    <lineage>
        <taxon>Bacteria</taxon>
        <taxon>Bacillati</taxon>
        <taxon>Actinomycetota</taxon>
        <taxon>Actinomycetes</taxon>
        <taxon>Micrococcales</taxon>
        <taxon>Intrasporangiaceae</taxon>
        <taxon>Humibacillus</taxon>
    </lineage>
</organism>
<dbReference type="InterPro" id="IPR002035">
    <property type="entry name" value="VWF_A"/>
</dbReference>
<gene>
    <name evidence="7" type="ORF">FHX52_4034</name>
</gene>
<dbReference type="PANTHER" id="PTHR35023">
    <property type="entry name" value="CHELATASE-RELATED"/>
    <property type="match status" value="1"/>
</dbReference>
<feature type="domain" description="VWFA" evidence="6">
    <location>
        <begin position="539"/>
        <end position="675"/>
    </location>
</feature>
<dbReference type="SUPFAM" id="SSF53300">
    <property type="entry name" value="vWA-like"/>
    <property type="match status" value="1"/>
</dbReference>
<evidence type="ECO:0000313" key="7">
    <source>
        <dbReference type="EMBL" id="TQN44813.1"/>
    </source>
</evidence>
<protein>
    <recommendedName>
        <fullName evidence="4">Mg-protoporphyrin IX chelatase</fullName>
    </recommendedName>
</protein>
<evidence type="ECO:0000313" key="8">
    <source>
        <dbReference type="Proteomes" id="UP000320085"/>
    </source>
</evidence>
<sequence length="725" mass="76494">MDDGSNDPTHPRGPATFPFTAVVGSDDLALALVLTAVSPEVGGVLVRGEKGTAKSTMVRGLAAVLPTQAVVARCRFGCDPDDPSAYAVGCCPDGPHDRDGEVATREARLVELPIGATEDRVVGSLDLERALGRGETAYQPGLLAAAHRGLLYVDEVNLLHDHLVDLLLDAAAMGRSTVERDGVSVTHAARIVLVGTMNPEEGELRPQLLDRFGLTVEVAAPRETRLRAEVVRRRMAFDTDPAGFAERFGEDQEALRRRIAEARQRVVDVTLPDEVLERIAHVCAGFEVDGLRADIVTARAAVAHAAWAGRFVVTLDDVRVAARLALPHRRRRNPFDSPGLDDDLLDALLGDETDHEPDTEPDAEPDTEPDPGPDPDGGDDDGGAAPSGGRRDAGGIDGTQQSTDEGTDDGGGDTETAPSDIPSRDTVDPQPDPRPDSPARQTAGAKAAAAAPYRARLLRARGLGHGDAGRRSDAVTSTGRRIGATSAPIGPVHLPATIRTAASRRAGSGSQRESRAPRPLPVAPADVRRAVLQGKESNLVLLCVDASGSMAARKRMEAVKAAVLSLLLDAYQRRDKVALVTFRGDGADLALPPTGSVDVAARRLTDLAHGGRTPLAEGLLTAYDTLRVERLRDPHRRALLVVVTDGRATSGPDALARAAQVARLLRHEGVDAVVLDCEAGRLRLGLAGQLARQLGAEHLPVGELAASAIVDAARRQHRVTTGRVA</sequence>
<dbReference type="Pfam" id="PF01078">
    <property type="entry name" value="Mg_chelatase"/>
    <property type="match status" value="1"/>
</dbReference>
<dbReference type="CDD" id="cd01451">
    <property type="entry name" value="vWA_Magnesium_chelatase"/>
    <property type="match status" value="1"/>
</dbReference>
<dbReference type="Gene3D" id="3.40.50.300">
    <property type="entry name" value="P-loop containing nucleotide triphosphate hydrolases"/>
    <property type="match status" value="1"/>
</dbReference>
<dbReference type="PROSITE" id="PS50234">
    <property type="entry name" value="VWFA"/>
    <property type="match status" value="1"/>
</dbReference>
<dbReference type="Gene3D" id="3.40.50.410">
    <property type="entry name" value="von Willebrand factor, type A domain"/>
    <property type="match status" value="1"/>
</dbReference>
<dbReference type="InterPro" id="IPR041628">
    <property type="entry name" value="ChlI/MoxR_AAA_lid"/>
</dbReference>
<dbReference type="SUPFAM" id="SSF52540">
    <property type="entry name" value="P-loop containing nucleoside triphosphate hydrolases"/>
    <property type="match status" value="1"/>
</dbReference>
<dbReference type="InterPro" id="IPR041702">
    <property type="entry name" value="BchD/ChlD_VWA"/>
</dbReference>
<dbReference type="InterPro" id="IPR036465">
    <property type="entry name" value="vWFA_dom_sf"/>
</dbReference>
<dbReference type="InterPro" id="IPR003593">
    <property type="entry name" value="AAA+_ATPase"/>
</dbReference>
<feature type="region of interest" description="Disordered" evidence="5">
    <location>
        <begin position="350"/>
        <end position="496"/>
    </location>
</feature>